<protein>
    <submittedName>
        <fullName evidence="1">Uncharacterized protein</fullName>
    </submittedName>
</protein>
<gene>
    <name evidence="1" type="ORF">HH215_19560</name>
</gene>
<evidence type="ECO:0000313" key="1">
    <source>
        <dbReference type="EMBL" id="QJD85152.1"/>
    </source>
</evidence>
<proteinExistence type="predicted"/>
<organism evidence="1 2">
    <name type="scientific">Cohnella herbarum</name>
    <dbReference type="NCBI Taxonomy" id="2728023"/>
    <lineage>
        <taxon>Bacteria</taxon>
        <taxon>Bacillati</taxon>
        <taxon>Bacillota</taxon>
        <taxon>Bacilli</taxon>
        <taxon>Bacillales</taxon>
        <taxon>Paenibacillaceae</taxon>
        <taxon>Cohnella</taxon>
    </lineage>
</organism>
<dbReference type="RefSeq" id="WP_169281418.1">
    <property type="nucleotide sequence ID" value="NZ_CP051680.1"/>
</dbReference>
<keyword evidence="2" id="KW-1185">Reference proteome</keyword>
<dbReference type="KEGG" id="cheb:HH215_19560"/>
<evidence type="ECO:0000313" key="2">
    <source>
        <dbReference type="Proteomes" id="UP000502248"/>
    </source>
</evidence>
<reference evidence="1 2" key="1">
    <citation type="submission" date="2020-04" db="EMBL/GenBank/DDBJ databases">
        <title>Genome sequencing of novel species.</title>
        <authorList>
            <person name="Heo J."/>
            <person name="Kim S.-J."/>
            <person name="Kim J.-S."/>
            <person name="Hong S.-B."/>
            <person name="Kwon S.-W."/>
        </authorList>
    </citation>
    <scope>NUCLEOTIDE SEQUENCE [LARGE SCALE GENOMIC DNA]</scope>
    <source>
        <strain evidence="1 2">MFER-1</strain>
    </source>
</reference>
<dbReference type="AlphaFoldDB" id="A0A7Z2VL91"/>
<accession>A0A7Z2VL91</accession>
<sequence>MYEELYSLATLRPEEIDELKEIERQMSEKFGQRISLVAYQADISSGKPD</sequence>
<dbReference type="EMBL" id="CP051680">
    <property type="protein sequence ID" value="QJD85152.1"/>
    <property type="molecule type" value="Genomic_DNA"/>
</dbReference>
<name>A0A7Z2VL91_9BACL</name>
<dbReference type="Proteomes" id="UP000502248">
    <property type="component" value="Chromosome"/>
</dbReference>